<dbReference type="InterPro" id="IPR003738">
    <property type="entry name" value="SRAP"/>
</dbReference>
<sequence>MPFPSKDKIAFVSHIDVKDLKLPRIRHLIQQQRCLVPADAYIQGTDGHGLSKPFLVYLRNKVRPFAFAGIYDTWLNPENGEEIPSFSIITSAANELIRKLPHERAPVILHREQEREWLNTSTPLNEIAAMLQPYPAERMNAYPIAPTIKNPQADDPGLIHPAGPKLITTA</sequence>
<evidence type="ECO:0000256" key="4">
    <source>
        <dbReference type="ARBA" id="ARBA00022801"/>
    </source>
</evidence>
<evidence type="ECO:0000313" key="9">
    <source>
        <dbReference type="EMBL" id="GET33977.1"/>
    </source>
</evidence>
<dbReference type="GO" id="GO:0016829">
    <property type="term" value="F:lyase activity"/>
    <property type="evidence" value="ECO:0007669"/>
    <property type="project" value="UniProtKB-KW"/>
</dbReference>
<dbReference type="InterPro" id="IPR036590">
    <property type="entry name" value="SRAP-like"/>
</dbReference>
<dbReference type="PANTHER" id="PTHR13604">
    <property type="entry name" value="DC12-RELATED"/>
    <property type="match status" value="1"/>
</dbReference>
<keyword evidence="2 8" id="KW-0645">Protease</keyword>
<evidence type="ECO:0000256" key="7">
    <source>
        <dbReference type="ARBA" id="ARBA00023239"/>
    </source>
</evidence>
<evidence type="ECO:0000256" key="1">
    <source>
        <dbReference type="ARBA" id="ARBA00008136"/>
    </source>
</evidence>
<keyword evidence="7" id="KW-0456">Lyase</keyword>
<dbReference type="Pfam" id="PF02586">
    <property type="entry name" value="SRAP"/>
    <property type="match status" value="1"/>
</dbReference>
<evidence type="ECO:0000256" key="3">
    <source>
        <dbReference type="ARBA" id="ARBA00022763"/>
    </source>
</evidence>
<keyword evidence="4 8" id="KW-0378">Hydrolase</keyword>
<dbReference type="Proteomes" id="UP000391834">
    <property type="component" value="Unassembled WGS sequence"/>
</dbReference>
<evidence type="ECO:0000256" key="2">
    <source>
        <dbReference type="ARBA" id="ARBA00022670"/>
    </source>
</evidence>
<evidence type="ECO:0000256" key="5">
    <source>
        <dbReference type="ARBA" id="ARBA00023124"/>
    </source>
</evidence>
<evidence type="ECO:0000256" key="6">
    <source>
        <dbReference type="ARBA" id="ARBA00023125"/>
    </source>
</evidence>
<reference evidence="9 10" key="1">
    <citation type="submission" date="2019-10" db="EMBL/GenBank/DDBJ databases">
        <title>Prolixibacter strains distinguished by the presence of nitrate reductase genes were adept at nitrate-dependent anaerobic corrosion of metallic iron and carbon steel.</title>
        <authorList>
            <person name="Iino T."/>
            <person name="Shono N."/>
            <person name="Ito K."/>
            <person name="Nakamura R."/>
            <person name="Sueoka K."/>
            <person name="Harayama S."/>
            <person name="Ohkuma M."/>
        </authorList>
    </citation>
    <scope>NUCLEOTIDE SEQUENCE [LARGE SCALE GENOMIC DNA]</scope>
    <source>
        <strain evidence="9 10">JCM 13498</strain>
    </source>
</reference>
<proteinExistence type="inferred from homology"/>
<organism evidence="9 10">
    <name type="scientific">Prolixibacter bellariivorans</name>
    <dbReference type="NCBI Taxonomy" id="314319"/>
    <lineage>
        <taxon>Bacteria</taxon>
        <taxon>Pseudomonadati</taxon>
        <taxon>Bacteroidota</taxon>
        <taxon>Bacteroidia</taxon>
        <taxon>Marinilabiliales</taxon>
        <taxon>Prolixibacteraceae</taxon>
        <taxon>Prolixibacter</taxon>
    </lineage>
</organism>
<evidence type="ECO:0000313" key="10">
    <source>
        <dbReference type="Proteomes" id="UP000391834"/>
    </source>
</evidence>
<dbReference type="GO" id="GO:0003697">
    <property type="term" value="F:single-stranded DNA binding"/>
    <property type="evidence" value="ECO:0007669"/>
    <property type="project" value="InterPro"/>
</dbReference>
<dbReference type="GO" id="GO:0008233">
    <property type="term" value="F:peptidase activity"/>
    <property type="evidence" value="ECO:0007669"/>
    <property type="project" value="UniProtKB-KW"/>
</dbReference>
<dbReference type="Gene3D" id="3.90.1680.10">
    <property type="entry name" value="SOS response associated peptidase-like"/>
    <property type="match status" value="1"/>
</dbReference>
<protein>
    <recommendedName>
        <fullName evidence="8">Abasic site processing protein</fullName>
        <ecNumber evidence="8">3.4.-.-</ecNumber>
    </recommendedName>
</protein>
<accession>A0A5M4B2T6</accession>
<dbReference type="GO" id="GO:0006508">
    <property type="term" value="P:proteolysis"/>
    <property type="evidence" value="ECO:0007669"/>
    <property type="project" value="UniProtKB-KW"/>
</dbReference>
<keyword evidence="3" id="KW-0227">DNA damage</keyword>
<gene>
    <name evidence="9" type="ORF">PbJCM13498_28400</name>
</gene>
<dbReference type="PANTHER" id="PTHR13604:SF0">
    <property type="entry name" value="ABASIC SITE PROCESSING PROTEIN HMCES"/>
    <property type="match status" value="1"/>
</dbReference>
<dbReference type="SUPFAM" id="SSF143081">
    <property type="entry name" value="BB1717-like"/>
    <property type="match status" value="1"/>
</dbReference>
<keyword evidence="6" id="KW-0238">DNA-binding</keyword>
<comment type="similarity">
    <text evidence="1 8">Belongs to the SOS response-associated peptidase family.</text>
</comment>
<dbReference type="AlphaFoldDB" id="A0A5M4B2T6"/>
<name>A0A5M4B2T6_9BACT</name>
<dbReference type="GO" id="GO:0106300">
    <property type="term" value="P:protein-DNA covalent cross-linking repair"/>
    <property type="evidence" value="ECO:0007669"/>
    <property type="project" value="InterPro"/>
</dbReference>
<dbReference type="EC" id="3.4.-.-" evidence="8"/>
<dbReference type="EMBL" id="BLAX01000001">
    <property type="protein sequence ID" value="GET33977.1"/>
    <property type="molecule type" value="Genomic_DNA"/>
</dbReference>
<comment type="caution">
    <text evidence="9">The sequence shown here is derived from an EMBL/GenBank/DDBJ whole genome shotgun (WGS) entry which is preliminary data.</text>
</comment>
<keyword evidence="5" id="KW-0190">Covalent protein-DNA linkage</keyword>
<keyword evidence="10" id="KW-1185">Reference proteome</keyword>
<evidence type="ECO:0000256" key="8">
    <source>
        <dbReference type="RuleBase" id="RU364100"/>
    </source>
</evidence>